<dbReference type="GO" id="GO:0016740">
    <property type="term" value="F:transferase activity"/>
    <property type="evidence" value="ECO:0007669"/>
    <property type="project" value="UniProtKB-KW"/>
</dbReference>
<dbReference type="AlphaFoldDB" id="A0A0F7CNE7"/>
<reference evidence="2" key="1">
    <citation type="submission" date="2019-08" db="EMBL/GenBank/DDBJ databases">
        <title>Complete genome sequence of a mangrove-derived Streptomyces xiamenensis.</title>
        <authorList>
            <person name="Xu J."/>
        </authorList>
    </citation>
    <scope>NUCLEOTIDE SEQUENCE</scope>
    <source>
        <strain evidence="2">318</strain>
    </source>
</reference>
<dbReference type="Gene3D" id="3.60.60.10">
    <property type="entry name" value="Penicillin V Acylase, Chain A"/>
    <property type="match status" value="1"/>
</dbReference>
<evidence type="ECO:0000313" key="2">
    <source>
        <dbReference type="EMBL" id="AKG42781.1"/>
    </source>
</evidence>
<dbReference type="STRING" id="408015.SXIM_13970"/>
<dbReference type="Pfam" id="PF03417">
    <property type="entry name" value="AAT"/>
    <property type="match status" value="1"/>
</dbReference>
<accession>A0A0F7CNE7</accession>
<proteinExistence type="predicted"/>
<gene>
    <name evidence="2" type="ORF">SXIM_13970</name>
</gene>
<dbReference type="KEGG" id="sxi:SXIM_13970"/>
<dbReference type="InterPro" id="IPR005079">
    <property type="entry name" value="Peptidase_C45_hydrolase"/>
</dbReference>
<dbReference type="EMBL" id="CP009922">
    <property type="protein sequence ID" value="AKG42781.1"/>
    <property type="molecule type" value="Genomic_DNA"/>
</dbReference>
<dbReference type="Proteomes" id="UP000034034">
    <property type="component" value="Chromosome"/>
</dbReference>
<dbReference type="RefSeq" id="WP_046723281.1">
    <property type="nucleotide sequence ID" value="NZ_CP009922.3"/>
</dbReference>
<organism evidence="2 3">
    <name type="scientific">Streptomyces xiamenensis</name>
    <dbReference type="NCBI Taxonomy" id="408015"/>
    <lineage>
        <taxon>Bacteria</taxon>
        <taxon>Bacillati</taxon>
        <taxon>Actinomycetota</taxon>
        <taxon>Actinomycetes</taxon>
        <taxon>Kitasatosporales</taxon>
        <taxon>Streptomycetaceae</taxon>
        <taxon>Streptomyces</taxon>
    </lineage>
</organism>
<dbReference type="NCBIfam" id="NF040521">
    <property type="entry name" value="C45_proenzyme"/>
    <property type="match status" value="1"/>
</dbReference>
<dbReference type="SUPFAM" id="SSF56235">
    <property type="entry name" value="N-terminal nucleophile aminohydrolases (Ntn hydrolases)"/>
    <property type="match status" value="1"/>
</dbReference>
<keyword evidence="3" id="KW-1185">Reference proteome</keyword>
<evidence type="ECO:0000313" key="3">
    <source>
        <dbReference type="Proteomes" id="UP000034034"/>
    </source>
</evidence>
<name>A0A0F7CNE7_9ACTN</name>
<dbReference type="InterPro" id="IPR029055">
    <property type="entry name" value="Ntn_hydrolases_N"/>
</dbReference>
<protein>
    <submittedName>
        <fullName evidence="2">Acyl-coenzyme A:6-aminopenicillanic acid acyl-transferase</fullName>
    </submittedName>
</protein>
<dbReference type="InterPro" id="IPR047794">
    <property type="entry name" value="C45_proenzyme-like"/>
</dbReference>
<dbReference type="PATRIC" id="fig|408015.6.peg.1431"/>
<sequence length="329" mass="35810">METTPSKTFRSLDLGAGDDGRWAALIRETYPPSVVADWLTAEGRTDAGALAARRLFATHLPELLPSLRRLTAQLEDIPHAGTFLTLAAVRPFWSGCTQIGSGGELLRTYDFAPDGVEGTFVRSHLLRPVIGTQEGGWGLLDGMNDAGLAISLTFGGRKVHGPGFAVVLVIRWLLETCTSVDQALTRLRTVPVRIPQNLTLVDATRSVTVYLGPDIPMTEAPDACAANHQSETVPKEAEEAQRARHSRERLAVLRAAGPDVAALLRPPLHKDGHAQGFGTVYSAHYRPAEGVVTYHWPDADSWRLSFGSFTEETRTVRLGRPRPAPARRT</sequence>
<dbReference type="HOGENOM" id="CLU_054173_0_0_11"/>
<feature type="domain" description="Peptidase C45 hydrolase" evidence="1">
    <location>
        <begin position="105"/>
        <end position="254"/>
    </location>
</feature>
<evidence type="ECO:0000259" key="1">
    <source>
        <dbReference type="Pfam" id="PF03417"/>
    </source>
</evidence>